<keyword evidence="1" id="KW-0472">Membrane</keyword>
<proteinExistence type="predicted"/>
<keyword evidence="1" id="KW-1133">Transmembrane helix</keyword>
<organism evidence="2 3">
    <name type="scientific">Liquorilactobacillus vini DSM 20605</name>
    <dbReference type="NCBI Taxonomy" id="1133569"/>
    <lineage>
        <taxon>Bacteria</taxon>
        <taxon>Bacillati</taxon>
        <taxon>Bacillota</taxon>
        <taxon>Bacilli</taxon>
        <taxon>Lactobacillales</taxon>
        <taxon>Lactobacillaceae</taxon>
        <taxon>Liquorilactobacillus</taxon>
    </lineage>
</organism>
<dbReference type="RefSeq" id="WP_010580477.1">
    <property type="nucleotide sequence ID" value="NZ_AHYZ01000080.1"/>
</dbReference>
<dbReference type="AlphaFoldDB" id="A0A0R2CE17"/>
<name>A0A0R2CE17_9LACO</name>
<protein>
    <submittedName>
        <fullName evidence="2">Uncharacterized protein</fullName>
    </submittedName>
</protein>
<reference evidence="2 3" key="1">
    <citation type="journal article" date="2015" name="Genome Announc.">
        <title>Expanding the biotechnology potential of lactobacilli through comparative genomics of 213 strains and associated genera.</title>
        <authorList>
            <person name="Sun Z."/>
            <person name="Harris H.M."/>
            <person name="McCann A."/>
            <person name="Guo C."/>
            <person name="Argimon S."/>
            <person name="Zhang W."/>
            <person name="Yang X."/>
            <person name="Jeffery I.B."/>
            <person name="Cooney J.C."/>
            <person name="Kagawa T.F."/>
            <person name="Liu W."/>
            <person name="Song Y."/>
            <person name="Salvetti E."/>
            <person name="Wrobel A."/>
            <person name="Rasinkangas P."/>
            <person name="Parkhill J."/>
            <person name="Rea M.C."/>
            <person name="O'Sullivan O."/>
            <person name="Ritari J."/>
            <person name="Douillard F.P."/>
            <person name="Paul Ross R."/>
            <person name="Yang R."/>
            <person name="Briner A.E."/>
            <person name="Felis G.E."/>
            <person name="de Vos W.M."/>
            <person name="Barrangou R."/>
            <person name="Klaenhammer T.R."/>
            <person name="Caufield P.W."/>
            <person name="Cui Y."/>
            <person name="Zhang H."/>
            <person name="O'Toole P.W."/>
        </authorList>
    </citation>
    <scope>NUCLEOTIDE SEQUENCE [LARGE SCALE GENOMIC DNA]</scope>
    <source>
        <strain evidence="2 3">DSM 20605</strain>
    </source>
</reference>
<accession>A0A0R2CE17</accession>
<dbReference type="Proteomes" id="UP000051576">
    <property type="component" value="Unassembled WGS sequence"/>
</dbReference>
<keyword evidence="1" id="KW-0812">Transmembrane</keyword>
<dbReference type="OrthoDB" id="9989328at2"/>
<evidence type="ECO:0000313" key="2">
    <source>
        <dbReference type="EMBL" id="KRM89578.1"/>
    </source>
</evidence>
<feature type="transmembrane region" description="Helical" evidence="1">
    <location>
        <begin position="55"/>
        <end position="76"/>
    </location>
</feature>
<sequence>MNNSDSRTKYLQNYYYELIQQKETLKKSLSRFWFLFLIAVILIVFYPFISKFHLLLDLLLVLLFGFVFALAFYRLVVLNKIDLKLTQIEAEFYSLTDQHLEKPASARKKNQAKK</sequence>
<evidence type="ECO:0000313" key="3">
    <source>
        <dbReference type="Proteomes" id="UP000051576"/>
    </source>
</evidence>
<comment type="caution">
    <text evidence="2">The sequence shown here is derived from an EMBL/GenBank/DDBJ whole genome shotgun (WGS) entry which is preliminary data.</text>
</comment>
<dbReference type="PATRIC" id="fig|1133569.4.peg.1216"/>
<dbReference type="EMBL" id="AYYX01000003">
    <property type="protein sequence ID" value="KRM89578.1"/>
    <property type="molecule type" value="Genomic_DNA"/>
</dbReference>
<evidence type="ECO:0000256" key="1">
    <source>
        <dbReference type="SAM" id="Phobius"/>
    </source>
</evidence>
<keyword evidence="3" id="KW-1185">Reference proteome</keyword>
<feature type="transmembrane region" description="Helical" evidence="1">
    <location>
        <begin position="32"/>
        <end position="49"/>
    </location>
</feature>
<gene>
    <name evidence="2" type="ORF">FD21_GL001086</name>
</gene>